<organism evidence="2 3">
    <name type="scientific">Pelovirga terrestris</name>
    <dbReference type="NCBI Taxonomy" id="2771352"/>
    <lineage>
        <taxon>Bacteria</taxon>
        <taxon>Pseudomonadati</taxon>
        <taxon>Thermodesulfobacteriota</taxon>
        <taxon>Desulfuromonadia</taxon>
        <taxon>Geobacterales</taxon>
        <taxon>Geobacteraceae</taxon>
        <taxon>Pelovirga</taxon>
    </lineage>
</organism>
<dbReference type="Pfam" id="PF11823">
    <property type="entry name" value="Se_S_carrier"/>
    <property type="match status" value="1"/>
</dbReference>
<keyword evidence="3" id="KW-1185">Reference proteome</keyword>
<accession>A0A8J6R5D6</accession>
<feature type="domain" description="Putative Se/S carrier protein-like" evidence="1">
    <location>
        <begin position="7"/>
        <end position="73"/>
    </location>
</feature>
<dbReference type="InterPro" id="IPR021778">
    <property type="entry name" value="Se/S_carrier-like"/>
</dbReference>
<gene>
    <name evidence="2" type="ORF">ICT70_05715</name>
</gene>
<evidence type="ECO:0000313" key="2">
    <source>
        <dbReference type="EMBL" id="MBD1400164.1"/>
    </source>
</evidence>
<dbReference type="EMBL" id="JACWUN010000005">
    <property type="protein sequence ID" value="MBD1400164.1"/>
    <property type="molecule type" value="Genomic_DNA"/>
</dbReference>
<dbReference type="Proteomes" id="UP000632828">
    <property type="component" value="Unassembled WGS sequence"/>
</dbReference>
<comment type="caution">
    <text evidence="2">The sequence shown here is derived from an EMBL/GenBank/DDBJ whole genome shotgun (WGS) entry which is preliminary data.</text>
</comment>
<reference evidence="2" key="1">
    <citation type="submission" date="2020-09" db="EMBL/GenBank/DDBJ databases">
        <title>Pelobacter alkaliphilus sp. nov., a novel anaerobic arsenate-reducing bacterium from terrestrial mud volcano.</title>
        <authorList>
            <person name="Khomyakova M.A."/>
            <person name="Merkel A.Y."/>
            <person name="Slobodkin A.I."/>
        </authorList>
    </citation>
    <scope>NUCLEOTIDE SEQUENCE</scope>
    <source>
        <strain evidence="2">M08fum</strain>
    </source>
</reference>
<protein>
    <submittedName>
        <fullName evidence="2">DUF3343 domain-containing protein</fullName>
    </submittedName>
</protein>
<sequence>MVKEGDWVAVFHSVHRVLKAEQVLKEAGIAFTLIPAPRQFSADCGLALCFAPDVHARISATLEGAGVSIAELWAMQAGKYVRIV</sequence>
<proteinExistence type="predicted"/>
<evidence type="ECO:0000259" key="1">
    <source>
        <dbReference type="Pfam" id="PF11823"/>
    </source>
</evidence>
<dbReference type="RefSeq" id="WP_191154440.1">
    <property type="nucleotide sequence ID" value="NZ_JACWUN010000005.1"/>
</dbReference>
<name>A0A8J6R5D6_9BACT</name>
<evidence type="ECO:0000313" key="3">
    <source>
        <dbReference type="Proteomes" id="UP000632828"/>
    </source>
</evidence>
<dbReference type="AlphaFoldDB" id="A0A8J6R5D6"/>